<dbReference type="GO" id="GO:0005085">
    <property type="term" value="F:guanyl-nucleotide exchange factor activity"/>
    <property type="evidence" value="ECO:0007669"/>
    <property type="project" value="TreeGrafter"/>
</dbReference>
<dbReference type="GO" id="GO:0005851">
    <property type="term" value="C:eukaryotic translation initiation factor 2B complex"/>
    <property type="evidence" value="ECO:0007669"/>
    <property type="project" value="TreeGrafter"/>
</dbReference>
<evidence type="ECO:0000256" key="3">
    <source>
        <dbReference type="ARBA" id="ARBA00022917"/>
    </source>
</evidence>
<evidence type="ECO:0000313" key="5">
    <source>
        <dbReference type="EMBL" id="EGR33552.1"/>
    </source>
</evidence>
<dbReference type="RefSeq" id="XP_004037538.1">
    <property type="nucleotide sequence ID" value="XM_004037490.1"/>
</dbReference>
<accession>G0QMI6</accession>
<dbReference type="PANTHER" id="PTHR45860:SF1">
    <property type="entry name" value="TRANSLATION INITIATION FACTOR EIF-2B SUBUNIT ALPHA"/>
    <property type="match status" value="1"/>
</dbReference>
<dbReference type="Proteomes" id="UP000008983">
    <property type="component" value="Unassembled WGS sequence"/>
</dbReference>
<dbReference type="InterPro" id="IPR042529">
    <property type="entry name" value="IF_2B-like_C"/>
</dbReference>
<dbReference type="Pfam" id="PF01008">
    <property type="entry name" value="IF-2B"/>
    <property type="match status" value="1"/>
</dbReference>
<gene>
    <name evidence="5" type="ORF">IMG5_049270</name>
</gene>
<protein>
    <submittedName>
        <fullName evidence="5">Initiation factor 2 subunit family protein, putative</fullName>
    </submittedName>
</protein>
<organism evidence="5 6">
    <name type="scientific">Ichthyophthirius multifiliis</name>
    <name type="common">White spot disease agent</name>
    <name type="synonym">Ich</name>
    <dbReference type="NCBI Taxonomy" id="5932"/>
    <lineage>
        <taxon>Eukaryota</taxon>
        <taxon>Sar</taxon>
        <taxon>Alveolata</taxon>
        <taxon>Ciliophora</taxon>
        <taxon>Intramacronucleata</taxon>
        <taxon>Oligohymenophorea</taxon>
        <taxon>Hymenostomatida</taxon>
        <taxon>Ophryoglenina</taxon>
        <taxon>Ichthyophthirius</taxon>
    </lineage>
</organism>
<evidence type="ECO:0000256" key="1">
    <source>
        <dbReference type="ARBA" id="ARBA00007251"/>
    </source>
</evidence>
<keyword evidence="2 5" id="KW-0396">Initiation factor</keyword>
<dbReference type="InterPro" id="IPR037171">
    <property type="entry name" value="NagB/RpiA_transferase-like"/>
</dbReference>
<keyword evidence="6" id="KW-1185">Reference proteome</keyword>
<keyword evidence="3" id="KW-0648">Protein biosynthesis</keyword>
<evidence type="ECO:0000256" key="4">
    <source>
        <dbReference type="RuleBase" id="RU003814"/>
    </source>
</evidence>
<comment type="similarity">
    <text evidence="1 4">Belongs to the eIF-2B alpha/beta/delta subunits family.</text>
</comment>
<dbReference type="eggNOG" id="KOG1466">
    <property type="taxonomic scope" value="Eukaryota"/>
</dbReference>
<dbReference type="AlphaFoldDB" id="G0QMI6"/>
<dbReference type="GeneID" id="14909751"/>
<evidence type="ECO:0000256" key="2">
    <source>
        <dbReference type="ARBA" id="ARBA00022540"/>
    </source>
</evidence>
<reference evidence="5 6" key="1">
    <citation type="submission" date="2011-07" db="EMBL/GenBank/DDBJ databases">
        <authorList>
            <person name="Coyne R."/>
            <person name="Brami D."/>
            <person name="Johnson J."/>
            <person name="Hostetler J."/>
            <person name="Hannick L."/>
            <person name="Clark T."/>
            <person name="Cassidy-Hanley D."/>
            <person name="Inman J."/>
        </authorList>
    </citation>
    <scope>NUCLEOTIDE SEQUENCE [LARGE SCALE GENOMIC DNA]</scope>
    <source>
        <strain evidence="5 6">G5</strain>
    </source>
</reference>
<dbReference type="GO" id="GO:0003743">
    <property type="term" value="F:translation initiation factor activity"/>
    <property type="evidence" value="ECO:0007669"/>
    <property type="project" value="UniProtKB-KW"/>
</dbReference>
<dbReference type="EMBL" id="GL983424">
    <property type="protein sequence ID" value="EGR33552.1"/>
    <property type="molecule type" value="Genomic_DNA"/>
</dbReference>
<dbReference type="InterPro" id="IPR051501">
    <property type="entry name" value="eIF2B_alpha/beta/delta"/>
</dbReference>
<proteinExistence type="inferred from homology"/>
<dbReference type="STRING" id="857967.G0QMI6"/>
<dbReference type="SUPFAM" id="SSF100950">
    <property type="entry name" value="NagB/RpiA/CoA transferase-like"/>
    <property type="match status" value="1"/>
</dbReference>
<evidence type="ECO:0000313" key="6">
    <source>
        <dbReference type="Proteomes" id="UP000008983"/>
    </source>
</evidence>
<dbReference type="Gene3D" id="3.40.50.10470">
    <property type="entry name" value="Translation initiation factor eif-2b, domain 2"/>
    <property type="match status" value="1"/>
</dbReference>
<name>G0QMI6_ICHMU</name>
<dbReference type="OrthoDB" id="10249309at2759"/>
<dbReference type="InterPro" id="IPR000649">
    <property type="entry name" value="IF-2B-related"/>
</dbReference>
<dbReference type="PANTHER" id="PTHR45860">
    <property type="entry name" value="TRANSLATION INITIATION FACTOR EIF-2B SUBUNIT ALPHA"/>
    <property type="match status" value="1"/>
</dbReference>
<sequence length="178" mass="20605">MQGLTRTIKSSAEQIVEQSEQMGILGQKSNLFLKVKSKKILIFYLKNKSMANIFQHYINRGLQFYEGDNMQELKQNLNKVAKELLEIASKSREKIINNVMEFLRNDITILIYGNSTVVSDSLVSGAQKGIKFSCIICETRPHGDGYIYNLDYYLKKIQKQVNNLQQTYLKQYSVQNYI</sequence>
<dbReference type="InParanoid" id="G0QMI6"/>